<organism evidence="3 4">
    <name type="scientific">Youxingia wuxianensis</name>
    <dbReference type="NCBI Taxonomy" id="2763678"/>
    <lineage>
        <taxon>Bacteria</taxon>
        <taxon>Bacillati</taxon>
        <taxon>Bacillota</taxon>
        <taxon>Clostridia</taxon>
        <taxon>Eubacteriales</taxon>
        <taxon>Oscillospiraceae</taxon>
        <taxon>Youxingia</taxon>
    </lineage>
</organism>
<evidence type="ECO:0000313" key="4">
    <source>
        <dbReference type="Proteomes" id="UP000623678"/>
    </source>
</evidence>
<dbReference type="InterPro" id="IPR003343">
    <property type="entry name" value="Big_2"/>
</dbReference>
<evidence type="ECO:0000259" key="2">
    <source>
        <dbReference type="SMART" id="SM00635"/>
    </source>
</evidence>
<feature type="domain" description="BIG2" evidence="2">
    <location>
        <begin position="401"/>
        <end position="478"/>
    </location>
</feature>
<evidence type="ECO:0000313" key="3">
    <source>
        <dbReference type="EMBL" id="MBC8585169.1"/>
    </source>
</evidence>
<protein>
    <submittedName>
        <fullName evidence="3">Ig-like domain-containing protein</fullName>
    </submittedName>
</protein>
<dbReference type="AlphaFoldDB" id="A0A926ERH0"/>
<dbReference type="InterPro" id="IPR044060">
    <property type="entry name" value="Bacterial_rp_domain"/>
</dbReference>
<dbReference type="SMART" id="SM00635">
    <property type="entry name" value="BID_2"/>
    <property type="match status" value="1"/>
</dbReference>
<keyword evidence="1" id="KW-1133">Transmembrane helix</keyword>
<dbReference type="Pfam" id="PF18998">
    <property type="entry name" value="Flg_new_2"/>
    <property type="match status" value="1"/>
</dbReference>
<keyword evidence="1" id="KW-0472">Membrane</keyword>
<feature type="transmembrane region" description="Helical" evidence="1">
    <location>
        <begin position="737"/>
        <end position="757"/>
    </location>
</feature>
<dbReference type="Proteomes" id="UP000623678">
    <property type="component" value="Unassembled WGS sequence"/>
</dbReference>
<comment type="caution">
    <text evidence="3">The sequence shown here is derived from an EMBL/GenBank/DDBJ whole genome shotgun (WGS) entry which is preliminary data.</text>
</comment>
<dbReference type="EMBL" id="JACRTD010000004">
    <property type="protein sequence ID" value="MBC8585169.1"/>
    <property type="molecule type" value="Genomic_DNA"/>
</dbReference>
<dbReference type="Gene3D" id="2.60.40.1080">
    <property type="match status" value="1"/>
</dbReference>
<keyword evidence="4" id="KW-1185">Reference proteome</keyword>
<accession>A0A926ERH0</accession>
<reference evidence="3" key="1">
    <citation type="submission" date="2020-08" db="EMBL/GenBank/DDBJ databases">
        <title>Genome public.</title>
        <authorList>
            <person name="Liu C."/>
            <person name="Sun Q."/>
        </authorList>
    </citation>
    <scope>NUCLEOTIDE SEQUENCE</scope>
    <source>
        <strain evidence="3">NSJ-64</strain>
    </source>
</reference>
<dbReference type="Pfam" id="PF02368">
    <property type="entry name" value="Big_2"/>
    <property type="match status" value="1"/>
</dbReference>
<sequence>MDCKHEHDEACGYVPATAGTPCAFVCEVCNAQDSGDTAAPSDAQPEECICETLCTGEEINGDCPVCGAEGAEPTACKGLEAQPATLSNALPVTALAAAPSGQVLYVGGVLISTAGYWTTDSAGNVTQYNEEGKPSNNYIHYNTATNTLTLHNATIKESVSTDTSTFIAGAAIGVHNQNGAAELTIQLEGTNTIAEVGKGIYVLTNSTGGATLTITGSGSMTASASQTGIWVQSNNGNGALFIQNAKVEATGTSRGVNVQSRESSTASLTVDGGSLTASGSPGILYDSSGSGTVPNTTTLTISNSAIVDARGGGIGAGYIGNLSGVSPTDGSVGIVFGLDLSDSKAGTVYGSVELQENLTIGEGESLNIPSGASLTIPEGTTLTVNGGELKGNVPQSGVVYKVTEVKLDKTSLTLDVNESETLTATITPDNATNKNVTWESSNTSVATVDADGKVTAVDAGTATITVTTADGDFTDTCTVTVNPVQYTVTVQTDGNGTASASPATAPAGTTVTLTADPDSGYHFERWEIVSGGATISGNQFTMPAEHVTVKAVFDRNSSSGGSSGGSSYREREYDFWMDVRDEIRHADPGDTVKANARTYDRMPWSVMEALRNTDNVTLHITWNGGEDIIIPSAAALNEQNRIYYPLSYLEDMTFEAEPKAPVADPDKVNPETGGILEVTAPAVTTPAGEPEVTAPQRGLAETPELAEEGVEQTLPGIYEPEETVTTSTTEESGTSGLWIAGVVAVLAAAAGGGVWFWKRKKQA</sequence>
<name>A0A926ERH0_9FIRM</name>
<evidence type="ECO:0000256" key="1">
    <source>
        <dbReference type="SAM" id="Phobius"/>
    </source>
</evidence>
<gene>
    <name evidence="3" type="ORF">H8705_06185</name>
</gene>
<keyword evidence="1" id="KW-0812">Transmembrane</keyword>
<proteinExistence type="predicted"/>
<dbReference type="SUPFAM" id="SSF49373">
    <property type="entry name" value="Invasin/intimin cell-adhesion fragments"/>
    <property type="match status" value="1"/>
</dbReference>
<dbReference type="InterPro" id="IPR008964">
    <property type="entry name" value="Invasin/intimin_cell_adhesion"/>
</dbReference>